<dbReference type="Pfam" id="PF19361">
    <property type="entry name" value="DUF5937"/>
    <property type="match status" value="1"/>
</dbReference>
<keyword evidence="1" id="KW-0805">Transcription regulation</keyword>
<protein>
    <submittedName>
        <fullName evidence="5">DUF5937 family protein</fullName>
    </submittedName>
</protein>
<dbReference type="InterPro" id="IPR045981">
    <property type="entry name" value="DUF5937"/>
</dbReference>
<dbReference type="PRINTS" id="PR00778">
    <property type="entry name" value="HTHARSR"/>
</dbReference>
<dbReference type="Gene3D" id="1.10.10.10">
    <property type="entry name" value="Winged helix-like DNA-binding domain superfamily/Winged helix DNA-binding domain"/>
    <property type="match status" value="1"/>
</dbReference>
<dbReference type="Pfam" id="PF12840">
    <property type="entry name" value="HTH_20"/>
    <property type="match status" value="1"/>
</dbReference>
<organism evidence="5 6">
    <name type="scientific">Arthrobacter ginkgonis</name>
    <dbReference type="NCBI Taxonomy" id="1630594"/>
    <lineage>
        <taxon>Bacteria</taxon>
        <taxon>Bacillati</taxon>
        <taxon>Actinomycetota</taxon>
        <taxon>Actinomycetes</taxon>
        <taxon>Micrococcales</taxon>
        <taxon>Micrococcaceae</taxon>
        <taxon>Arthrobacter</taxon>
    </lineage>
</organism>
<dbReference type="InterPro" id="IPR001845">
    <property type="entry name" value="HTH_ArsR_DNA-bd_dom"/>
</dbReference>
<dbReference type="PROSITE" id="PS50987">
    <property type="entry name" value="HTH_ARSR_2"/>
    <property type="match status" value="1"/>
</dbReference>
<reference evidence="6" key="1">
    <citation type="journal article" date="2019" name="Int. J. Syst. Evol. Microbiol.">
        <title>The Global Catalogue of Microorganisms (GCM) 10K type strain sequencing project: providing services to taxonomists for standard genome sequencing and annotation.</title>
        <authorList>
            <consortium name="The Broad Institute Genomics Platform"/>
            <consortium name="The Broad Institute Genome Sequencing Center for Infectious Disease"/>
            <person name="Wu L."/>
            <person name="Ma J."/>
        </authorList>
    </citation>
    <scope>NUCLEOTIDE SEQUENCE [LARGE SCALE GENOMIC DNA]</scope>
    <source>
        <strain evidence="6">JCM 30742</strain>
    </source>
</reference>
<comment type="caution">
    <text evidence="5">The sequence shown here is derived from an EMBL/GenBank/DDBJ whole genome shotgun (WGS) entry which is preliminary data.</text>
</comment>
<keyword evidence="6" id="KW-1185">Reference proteome</keyword>
<accession>A0ABP7D4E6</accession>
<evidence type="ECO:0000256" key="1">
    <source>
        <dbReference type="ARBA" id="ARBA00023015"/>
    </source>
</evidence>
<name>A0ABP7D4E6_9MICC</name>
<evidence type="ECO:0000256" key="3">
    <source>
        <dbReference type="ARBA" id="ARBA00023163"/>
    </source>
</evidence>
<dbReference type="InterPro" id="IPR036388">
    <property type="entry name" value="WH-like_DNA-bd_sf"/>
</dbReference>
<dbReference type="EMBL" id="BAABEO010000026">
    <property type="protein sequence ID" value="GAA3699113.1"/>
    <property type="molecule type" value="Genomic_DNA"/>
</dbReference>
<dbReference type="CDD" id="cd00090">
    <property type="entry name" value="HTH_ARSR"/>
    <property type="match status" value="1"/>
</dbReference>
<sequence length="361" mass="40263">MAIVLKLAGFDPAHIHVVPSPLTEMMSLLHALAEPDHHLEAKATLDDVSGAFDAGMLDEFRFFSPLWARFRCRLFFPLDPHTSALPHQLQAILDLSMEQFMRLAAEGVHGYARPLPLPQELLHDDSARQVFLDYCRARSTTRFELAESLLADPEAFRHRLANFLLRAQDAFFGQEWVHVHEAIHRSVARAAAGIRTAGPAAVLSQLSSSAHGLPDLQEVRFDKLQQRTVHLGGRELVLVPSVHIGPHLTIKDTAGFPVVIHYAAQSVEEERLGIRELRERLAALASEARMEIFRHLSAEPITTSELALRLGQNPAQVSRSLGVLRDASLLVSERRGKLVYYRINTARVLNLGPDILSTLVR</sequence>
<gene>
    <name evidence="5" type="ORF">GCM10023081_40000</name>
</gene>
<dbReference type="InterPro" id="IPR051081">
    <property type="entry name" value="HTH_MetalResp_TranReg"/>
</dbReference>
<evidence type="ECO:0000313" key="6">
    <source>
        <dbReference type="Proteomes" id="UP001500752"/>
    </source>
</evidence>
<dbReference type="PANTHER" id="PTHR33154">
    <property type="entry name" value="TRANSCRIPTIONAL REGULATOR, ARSR FAMILY"/>
    <property type="match status" value="1"/>
</dbReference>
<dbReference type="NCBIfam" id="NF033788">
    <property type="entry name" value="HTH_metalloreg"/>
    <property type="match status" value="1"/>
</dbReference>
<dbReference type="RefSeq" id="WP_345153639.1">
    <property type="nucleotide sequence ID" value="NZ_BAABEO010000026.1"/>
</dbReference>
<keyword evidence="3" id="KW-0804">Transcription</keyword>
<dbReference type="SMART" id="SM00418">
    <property type="entry name" value="HTH_ARSR"/>
    <property type="match status" value="1"/>
</dbReference>
<keyword evidence="2" id="KW-0238">DNA-binding</keyword>
<dbReference type="PANTHER" id="PTHR33154:SF33">
    <property type="entry name" value="TRANSCRIPTIONAL REPRESSOR SDPR"/>
    <property type="match status" value="1"/>
</dbReference>
<proteinExistence type="predicted"/>
<dbReference type="Proteomes" id="UP001500752">
    <property type="component" value="Unassembled WGS sequence"/>
</dbReference>
<dbReference type="InterPro" id="IPR036390">
    <property type="entry name" value="WH_DNA-bd_sf"/>
</dbReference>
<evidence type="ECO:0000313" key="5">
    <source>
        <dbReference type="EMBL" id="GAA3699113.1"/>
    </source>
</evidence>
<feature type="domain" description="HTH arsR-type" evidence="4">
    <location>
        <begin position="269"/>
        <end position="361"/>
    </location>
</feature>
<evidence type="ECO:0000259" key="4">
    <source>
        <dbReference type="PROSITE" id="PS50987"/>
    </source>
</evidence>
<dbReference type="SUPFAM" id="SSF46785">
    <property type="entry name" value="Winged helix' DNA-binding domain"/>
    <property type="match status" value="1"/>
</dbReference>
<dbReference type="InterPro" id="IPR011991">
    <property type="entry name" value="ArsR-like_HTH"/>
</dbReference>
<evidence type="ECO:0000256" key="2">
    <source>
        <dbReference type="ARBA" id="ARBA00023125"/>
    </source>
</evidence>